<keyword evidence="12 18" id="KW-0675">Receptor</keyword>
<evidence type="ECO:0000256" key="16">
    <source>
        <dbReference type="SAM" id="SignalP"/>
    </source>
</evidence>
<evidence type="ECO:0000259" key="17">
    <source>
        <dbReference type="SMART" id="SM00965"/>
    </source>
</evidence>
<name>A0A177N240_9GAMM</name>
<evidence type="ECO:0000256" key="15">
    <source>
        <dbReference type="RuleBase" id="RU003357"/>
    </source>
</evidence>
<keyword evidence="8" id="KW-0408">Iron</keyword>
<evidence type="ECO:0000256" key="7">
    <source>
        <dbReference type="ARBA" id="ARBA00022729"/>
    </source>
</evidence>
<dbReference type="InterPro" id="IPR037066">
    <property type="entry name" value="Plug_dom_sf"/>
</dbReference>
<accession>A0A177N240</accession>
<protein>
    <submittedName>
        <fullName evidence="18">TonB-dependent receptor</fullName>
    </submittedName>
</protein>
<dbReference type="Pfam" id="PF07660">
    <property type="entry name" value="STN"/>
    <property type="match status" value="1"/>
</dbReference>
<dbReference type="Pfam" id="PF07715">
    <property type="entry name" value="Plug"/>
    <property type="match status" value="1"/>
</dbReference>
<evidence type="ECO:0000256" key="14">
    <source>
        <dbReference type="PROSITE-ProRule" id="PRU01360"/>
    </source>
</evidence>
<gene>
    <name evidence="18" type="ORF">A1507_03255</name>
</gene>
<keyword evidence="6 14" id="KW-0812">Transmembrane</keyword>
<evidence type="ECO:0000256" key="11">
    <source>
        <dbReference type="ARBA" id="ARBA00023136"/>
    </source>
</evidence>
<dbReference type="Gene3D" id="3.55.50.30">
    <property type="match status" value="1"/>
</dbReference>
<dbReference type="InterPro" id="IPR000531">
    <property type="entry name" value="Beta-barrel_TonB"/>
</dbReference>
<evidence type="ECO:0000256" key="1">
    <source>
        <dbReference type="ARBA" id="ARBA00004571"/>
    </source>
</evidence>
<dbReference type="FunFam" id="2.170.130.10:FF:000001">
    <property type="entry name" value="Catecholate siderophore TonB-dependent receptor"/>
    <property type="match status" value="1"/>
</dbReference>
<dbReference type="NCBIfam" id="TIGR01783">
    <property type="entry name" value="TonB-siderophor"/>
    <property type="match status" value="1"/>
</dbReference>
<dbReference type="CDD" id="cd01347">
    <property type="entry name" value="ligand_gated_channel"/>
    <property type="match status" value="1"/>
</dbReference>
<evidence type="ECO:0000256" key="2">
    <source>
        <dbReference type="ARBA" id="ARBA00009810"/>
    </source>
</evidence>
<dbReference type="InterPro" id="IPR039426">
    <property type="entry name" value="TonB-dep_rcpt-like"/>
</dbReference>
<keyword evidence="5" id="KW-0410">Iron transport</keyword>
<dbReference type="GO" id="GO:0015891">
    <property type="term" value="P:siderophore transport"/>
    <property type="evidence" value="ECO:0007669"/>
    <property type="project" value="InterPro"/>
</dbReference>
<dbReference type="InterPro" id="IPR036942">
    <property type="entry name" value="Beta-barrel_TonB_sf"/>
</dbReference>
<dbReference type="InterPro" id="IPR012910">
    <property type="entry name" value="Plug_dom"/>
</dbReference>
<evidence type="ECO:0000256" key="8">
    <source>
        <dbReference type="ARBA" id="ARBA00023004"/>
    </source>
</evidence>
<dbReference type="Proteomes" id="UP000077857">
    <property type="component" value="Unassembled WGS sequence"/>
</dbReference>
<keyword evidence="13 14" id="KW-0998">Cell outer membrane</keyword>
<evidence type="ECO:0000256" key="13">
    <source>
        <dbReference type="ARBA" id="ARBA00023237"/>
    </source>
</evidence>
<keyword evidence="3 14" id="KW-0813">Transport</keyword>
<dbReference type="SMART" id="SM00965">
    <property type="entry name" value="STN"/>
    <property type="match status" value="1"/>
</dbReference>
<evidence type="ECO:0000256" key="6">
    <source>
        <dbReference type="ARBA" id="ARBA00022692"/>
    </source>
</evidence>
<evidence type="ECO:0000256" key="5">
    <source>
        <dbReference type="ARBA" id="ARBA00022496"/>
    </source>
</evidence>
<dbReference type="SUPFAM" id="SSF56935">
    <property type="entry name" value="Porins"/>
    <property type="match status" value="1"/>
</dbReference>
<evidence type="ECO:0000256" key="10">
    <source>
        <dbReference type="ARBA" id="ARBA00023077"/>
    </source>
</evidence>
<dbReference type="PROSITE" id="PS52016">
    <property type="entry name" value="TONB_DEPENDENT_REC_3"/>
    <property type="match status" value="1"/>
</dbReference>
<proteinExistence type="inferred from homology"/>
<comment type="caution">
    <text evidence="18">The sequence shown here is derived from an EMBL/GenBank/DDBJ whole genome shotgun (WGS) entry which is preliminary data.</text>
</comment>
<dbReference type="Gene3D" id="2.170.130.10">
    <property type="entry name" value="TonB-dependent receptor, plug domain"/>
    <property type="match status" value="1"/>
</dbReference>
<dbReference type="Pfam" id="PF00593">
    <property type="entry name" value="TonB_dep_Rec_b-barrel"/>
    <property type="match status" value="1"/>
</dbReference>
<evidence type="ECO:0000313" key="18">
    <source>
        <dbReference type="EMBL" id="OAI11229.1"/>
    </source>
</evidence>
<dbReference type="GO" id="GO:0015344">
    <property type="term" value="F:siderophore uptake transmembrane transporter activity"/>
    <property type="evidence" value="ECO:0007669"/>
    <property type="project" value="TreeGrafter"/>
</dbReference>
<dbReference type="PANTHER" id="PTHR32552:SF68">
    <property type="entry name" value="FERRICHROME OUTER MEMBRANE TRANSPORTER_PHAGE RECEPTOR"/>
    <property type="match status" value="1"/>
</dbReference>
<dbReference type="GO" id="GO:0038023">
    <property type="term" value="F:signaling receptor activity"/>
    <property type="evidence" value="ECO:0007669"/>
    <property type="project" value="InterPro"/>
</dbReference>
<reference evidence="18 19" key="1">
    <citation type="submission" date="2016-03" db="EMBL/GenBank/DDBJ databases">
        <authorList>
            <person name="Ploux O."/>
        </authorList>
    </citation>
    <scope>NUCLEOTIDE SEQUENCE [LARGE SCALE GENOMIC DNA]</scope>
    <source>
        <strain evidence="18 19">R-45378</strain>
    </source>
</reference>
<keyword evidence="4 14" id="KW-1134">Transmembrane beta strand</keyword>
<evidence type="ECO:0000256" key="3">
    <source>
        <dbReference type="ARBA" id="ARBA00022448"/>
    </source>
</evidence>
<dbReference type="InterPro" id="IPR011662">
    <property type="entry name" value="Secretin/TonB_short_N"/>
</dbReference>
<dbReference type="GO" id="GO:0009279">
    <property type="term" value="C:cell outer membrane"/>
    <property type="evidence" value="ECO:0007669"/>
    <property type="project" value="UniProtKB-SubCell"/>
</dbReference>
<dbReference type="EMBL" id="LUUJ01000123">
    <property type="protein sequence ID" value="OAI11229.1"/>
    <property type="molecule type" value="Genomic_DNA"/>
</dbReference>
<dbReference type="AlphaFoldDB" id="A0A177N240"/>
<keyword evidence="9" id="KW-0406">Ion transport</keyword>
<dbReference type="Gene3D" id="2.40.170.20">
    <property type="entry name" value="TonB-dependent receptor, beta-barrel domain"/>
    <property type="match status" value="1"/>
</dbReference>
<comment type="similarity">
    <text evidence="2 14 15">Belongs to the TonB-dependent receptor family.</text>
</comment>
<comment type="subcellular location">
    <subcellularLocation>
        <location evidence="1 14">Cell outer membrane</location>
        <topology evidence="1 14">Multi-pass membrane protein</topology>
    </subcellularLocation>
</comment>
<dbReference type="FunFam" id="2.40.170.20:FF:000005">
    <property type="entry name" value="TonB-dependent siderophore receptor"/>
    <property type="match status" value="1"/>
</dbReference>
<evidence type="ECO:0000256" key="4">
    <source>
        <dbReference type="ARBA" id="ARBA00022452"/>
    </source>
</evidence>
<feature type="signal peptide" evidence="16">
    <location>
        <begin position="1"/>
        <end position="18"/>
    </location>
</feature>
<feature type="chain" id="PRO_5008068698" evidence="16">
    <location>
        <begin position="19"/>
        <end position="806"/>
    </location>
</feature>
<evidence type="ECO:0000256" key="9">
    <source>
        <dbReference type="ARBA" id="ARBA00023065"/>
    </source>
</evidence>
<organism evidence="18 19">
    <name type="scientific">Methylomonas koyamae</name>
    <dbReference type="NCBI Taxonomy" id="702114"/>
    <lineage>
        <taxon>Bacteria</taxon>
        <taxon>Pseudomonadati</taxon>
        <taxon>Pseudomonadota</taxon>
        <taxon>Gammaproteobacteria</taxon>
        <taxon>Methylococcales</taxon>
        <taxon>Methylococcaceae</taxon>
        <taxon>Methylomonas</taxon>
    </lineage>
</organism>
<sequence>MHRAVKGVLLLSALTVSAAPYAESDADTLSVKHSYHIGGGSLSHVLSQFATASGLLFVAEARLTEGKTSAGLDGEYTVDEGFRKLLAGTGLNYTVTSDKTVTLKVVQRQSQFDSTTMPAVEVTGRVVYDANDPYNPNYSRANASTGTRTDTPLMETPISIQVVPRAVLQDQQSIQVGDAIKNVSGVFQGNTFGGFAEQFLIRGFNTSFNNYQDGFRWPASRLTMANVERVEVVKGAAANLYGRIEPGGMINVVTKRPQAAPYYALEQQFGSYDLYRTTADATGAINADGSLMYRLNVESLNKNSFRDFAFTDRVFVAPSLTWKISDRTQLDLDFMYSDEDTQEDYGVVASTLTRRPVNIPISRYLNEPSTDKSNTTLYNTAVTLSHAFNDDWKVKARFNYLNRNTVDPQTSGVFWDEDPSSATYGDMTRDFYGSWAESETYYGNVNLTGRFNTFGVEHQTLIGWEHYSGTSTLKTQYDPIDWGGATINIFHPVYRPTDPSNMPYFYQNGSGSNSNGVYFQDQITLFDKLHILGGGRYDWISDVGSGFAEVSAEAALANRKTTNNEGFSPRVGLLYQPWQWLSVYGNYVESMGSANGAIDAHGKLLDPQIGEQYEAGFKTSFFDQRLTSNVAFYHLSKKNMAVSVPGKPYSEAIGEARSQGVEIDVSGQVTDGLSLIGSYAYTDAVILKADNNQGNKLWNVPRNAGSLWAKYDIQQAELRGLSVGAGAYFQDTKQGNNANEYQLPGWGRIDALIKYQLPVAKTRTTLQFNIENLLDHQYYIASSPGLTTFVIPGQPRTFMGSVKIEF</sequence>
<keyword evidence="10 15" id="KW-0798">TonB box</keyword>
<evidence type="ECO:0000313" key="19">
    <source>
        <dbReference type="Proteomes" id="UP000077857"/>
    </source>
</evidence>
<keyword evidence="7 16" id="KW-0732">Signal</keyword>
<evidence type="ECO:0000256" key="12">
    <source>
        <dbReference type="ARBA" id="ARBA00023170"/>
    </source>
</evidence>
<feature type="domain" description="Secretin/TonB short N-terminal" evidence="17">
    <location>
        <begin position="55"/>
        <end position="106"/>
    </location>
</feature>
<dbReference type="InterPro" id="IPR010105">
    <property type="entry name" value="TonB_sidphr_rcpt"/>
</dbReference>
<dbReference type="PANTHER" id="PTHR32552">
    <property type="entry name" value="FERRICHROME IRON RECEPTOR-RELATED"/>
    <property type="match status" value="1"/>
</dbReference>
<keyword evidence="11 14" id="KW-0472">Membrane</keyword>